<evidence type="ECO:0000256" key="1">
    <source>
        <dbReference type="ARBA" id="ARBA00004141"/>
    </source>
</evidence>
<feature type="transmembrane region" description="Helical" evidence="3">
    <location>
        <begin position="6"/>
        <end position="24"/>
    </location>
</feature>
<dbReference type="GO" id="GO:0015385">
    <property type="term" value="F:sodium:proton antiporter activity"/>
    <property type="evidence" value="ECO:0007669"/>
    <property type="project" value="TreeGrafter"/>
</dbReference>
<proteinExistence type="inferred from homology"/>
<gene>
    <name evidence="4" type="primary">mrpG</name>
    <name evidence="4" type="ORF">CLHOM_35720</name>
</gene>
<dbReference type="EMBL" id="LHUR01000047">
    <property type="protein sequence ID" value="KOA18121.1"/>
    <property type="molecule type" value="Genomic_DNA"/>
</dbReference>
<comment type="caution">
    <text evidence="4">The sequence shown here is derived from an EMBL/GenBank/DDBJ whole genome shotgun (WGS) entry which is preliminary data.</text>
</comment>
<keyword evidence="3" id="KW-0812">Transmembrane</keyword>
<dbReference type="PATRIC" id="fig|1121318.3.peg.3574"/>
<dbReference type="Proteomes" id="UP000037043">
    <property type="component" value="Unassembled WGS sequence"/>
</dbReference>
<protein>
    <submittedName>
        <fullName evidence="4">Na(+)/H(+) antiporter subunit G</fullName>
    </submittedName>
</protein>
<feature type="transmembrane region" description="Helical" evidence="3">
    <location>
        <begin position="45"/>
        <end position="73"/>
    </location>
</feature>
<evidence type="ECO:0000256" key="2">
    <source>
        <dbReference type="ARBA" id="ARBA00008404"/>
    </source>
</evidence>
<reference evidence="5" key="1">
    <citation type="submission" date="2015-08" db="EMBL/GenBank/DDBJ databases">
        <title>Genome sequence of the strict anaerobe Clostridium homopropionicum LuHBu1 (DSM 5847T).</title>
        <authorList>
            <person name="Poehlein A."/>
            <person name="Beck M."/>
            <person name="Schiel-Bengelsdorf B."/>
            <person name="Bengelsdorf F.R."/>
            <person name="Daniel R."/>
            <person name="Duerre P."/>
        </authorList>
    </citation>
    <scope>NUCLEOTIDE SEQUENCE [LARGE SCALE GENOMIC DNA]</scope>
    <source>
        <strain evidence="5">DSM 5847</strain>
    </source>
</reference>
<dbReference type="NCBIfam" id="TIGR01300">
    <property type="entry name" value="CPA3_mnhG_phaG"/>
    <property type="match status" value="1"/>
</dbReference>
<accession>A0A0L6Z587</accession>
<evidence type="ECO:0000313" key="4">
    <source>
        <dbReference type="EMBL" id="KOA18121.1"/>
    </source>
</evidence>
<dbReference type="InterPro" id="IPR005133">
    <property type="entry name" value="PhaG_MnhG_YufB"/>
</dbReference>
<comment type="similarity">
    <text evidence="2">Belongs to the CPA3 antiporters (TC 2.A.63) subunit G family.</text>
</comment>
<dbReference type="PANTHER" id="PTHR34703:SF1">
    <property type="entry name" value="ANTIPORTER SUBUNIT MNHG2-RELATED"/>
    <property type="match status" value="1"/>
</dbReference>
<comment type="subcellular location">
    <subcellularLocation>
        <location evidence="1">Membrane</location>
        <topology evidence="1">Multi-pass membrane protein</topology>
    </subcellularLocation>
</comment>
<sequence length="102" mass="11060">MIIVFGMLAIGGLFFLVVGTIGLMRFPDMLTRMHSAAKCDTLGAALILTALIIYNGLNIVSLKLILIILFLWLTNPTATHLIAKANTEQSFKKSIKGGGIER</sequence>
<keyword evidence="5" id="KW-1185">Reference proteome</keyword>
<evidence type="ECO:0000313" key="5">
    <source>
        <dbReference type="Proteomes" id="UP000037043"/>
    </source>
</evidence>
<keyword evidence="3" id="KW-1133">Transmembrane helix</keyword>
<keyword evidence="3" id="KW-0472">Membrane</keyword>
<dbReference type="Pfam" id="PF03334">
    <property type="entry name" value="PhaG_MnhG_YufB"/>
    <property type="match status" value="1"/>
</dbReference>
<dbReference type="AlphaFoldDB" id="A0A0L6Z587"/>
<dbReference type="RefSeq" id="WP_052223000.1">
    <property type="nucleotide sequence ID" value="NZ_LHUR01000047.1"/>
</dbReference>
<organism evidence="4 5">
    <name type="scientific">Clostridium homopropionicum DSM 5847</name>
    <dbReference type="NCBI Taxonomy" id="1121318"/>
    <lineage>
        <taxon>Bacteria</taxon>
        <taxon>Bacillati</taxon>
        <taxon>Bacillota</taxon>
        <taxon>Clostridia</taxon>
        <taxon>Eubacteriales</taxon>
        <taxon>Clostridiaceae</taxon>
        <taxon>Clostridium</taxon>
    </lineage>
</organism>
<name>A0A0L6Z587_9CLOT</name>
<dbReference type="PANTHER" id="PTHR34703">
    <property type="entry name" value="ANTIPORTER SUBUNIT MNHG2-RELATED"/>
    <property type="match status" value="1"/>
</dbReference>
<evidence type="ECO:0000256" key="3">
    <source>
        <dbReference type="SAM" id="Phobius"/>
    </source>
</evidence>
<dbReference type="STRING" id="36844.SAMN04488501_11455"/>